<proteinExistence type="predicted"/>
<protein>
    <submittedName>
        <fullName evidence="1">Uncharacterized protein</fullName>
    </submittedName>
</protein>
<sequence>MTRQVIEYAGIPVGIVIPDSNSLKFIAVKFHVYDLDGQHFATTSDVLRAIHKLMSTSADGVNRAA</sequence>
<dbReference type="RefSeq" id="WP_120709443.1">
    <property type="nucleotide sequence ID" value="NZ_CP032697.1"/>
</dbReference>
<reference evidence="1 2" key="1">
    <citation type="submission" date="2018-10" db="EMBL/GenBank/DDBJ databases">
        <title>Rhizobium etli, R. leguminosarum and a new Rhizobium genospecies from Phaseolus dumosus.</title>
        <authorList>
            <person name="Ramirez-Puebla S.T."/>
            <person name="Rogel-Hernandez M.A."/>
            <person name="Guerrero G."/>
            <person name="Ormeno-Orrillo E."/>
            <person name="Martinez-Romero J.C."/>
            <person name="Negrete-Yankelevich S."/>
            <person name="Martinez-Romero E."/>
        </authorList>
    </citation>
    <scope>NUCLEOTIDE SEQUENCE [LARGE SCALE GENOMIC DNA]</scope>
    <source>
        <strain evidence="1 2">CCGE525</strain>
        <plasmid evidence="2">prccge525a</plasmid>
    </source>
</reference>
<evidence type="ECO:0000313" key="2">
    <source>
        <dbReference type="Proteomes" id="UP000282195"/>
    </source>
</evidence>
<dbReference type="EMBL" id="CP032697">
    <property type="protein sequence ID" value="AYG64546.1"/>
    <property type="molecule type" value="Genomic_DNA"/>
</dbReference>
<dbReference type="OrthoDB" id="7916629at2"/>
<geneLocation type="plasmid" evidence="2">
    <name>prccge525a</name>
</geneLocation>
<keyword evidence="2" id="KW-1185">Reference proteome</keyword>
<name>A0A387GB48_9HYPH</name>
<dbReference type="KEGG" id="rjg:CCGE525_37520"/>
<dbReference type="AlphaFoldDB" id="A0A387GB48"/>
<gene>
    <name evidence="1" type="ORF">CCGE525_37520</name>
</gene>
<evidence type="ECO:0000313" key="1">
    <source>
        <dbReference type="EMBL" id="AYG64546.1"/>
    </source>
</evidence>
<accession>A0A387GB48</accession>
<keyword evidence="1" id="KW-0614">Plasmid</keyword>
<organism evidence="1 2">
    <name type="scientific">Rhizobium jaguaris</name>
    <dbReference type="NCBI Taxonomy" id="1312183"/>
    <lineage>
        <taxon>Bacteria</taxon>
        <taxon>Pseudomonadati</taxon>
        <taxon>Pseudomonadota</taxon>
        <taxon>Alphaproteobacteria</taxon>
        <taxon>Hyphomicrobiales</taxon>
        <taxon>Rhizobiaceae</taxon>
        <taxon>Rhizobium/Agrobacterium group</taxon>
        <taxon>Rhizobium</taxon>
    </lineage>
</organism>
<dbReference type="Proteomes" id="UP000282195">
    <property type="component" value="Plasmid pRCCGE525a"/>
</dbReference>